<accession>A0ABZ3CHK3</accession>
<dbReference type="RefSeq" id="WP_342387517.1">
    <property type="nucleotide sequence ID" value="NZ_CP138333.2"/>
</dbReference>
<reference evidence="11" key="1">
    <citation type="submission" date="2023-10" db="EMBL/GenBank/DDBJ databases">
        <title>Genome analysis and identification of Salinococcus sp. Bachu38 nov., a PGPR from the rhizosphere of Tamarix.</title>
        <authorList>
            <person name="Liang Z."/>
            <person name="Zhang X."/>
            <person name="Jia J."/>
            <person name="Chen X."/>
            <person name="Wang Y."/>
            <person name="Wang Q."/>
            <person name="Wang R."/>
        </authorList>
    </citation>
    <scope>NUCLEOTIDE SEQUENCE [LARGE SCALE GENOMIC DNA]</scope>
    <source>
        <strain evidence="11">Bachu38</strain>
    </source>
</reference>
<dbReference type="Pfam" id="PF00881">
    <property type="entry name" value="Nitroreductase"/>
    <property type="match status" value="1"/>
</dbReference>
<evidence type="ECO:0000256" key="8">
    <source>
        <dbReference type="PIRNR" id="PIRNR005426"/>
    </source>
</evidence>
<evidence type="ECO:0000256" key="7">
    <source>
        <dbReference type="ARBA" id="ARBA00024982"/>
    </source>
</evidence>
<feature type="domain" description="Nitroreductase" evidence="9">
    <location>
        <begin position="10"/>
        <end position="159"/>
    </location>
</feature>
<comment type="function">
    <text evidence="7">Reduces FMN, organic nitro compounds and disulfide DTNB. Involved in maintenance of the cellular redox state and the disulfide stress response.</text>
</comment>
<keyword evidence="8" id="KW-0521">NADP</keyword>
<dbReference type="NCBIfam" id="NF008033">
    <property type="entry name" value="PRK10765.1"/>
    <property type="match status" value="1"/>
</dbReference>
<dbReference type="EMBL" id="CP138333">
    <property type="protein sequence ID" value="WZX28943.1"/>
    <property type="molecule type" value="Genomic_DNA"/>
</dbReference>
<comment type="similarity">
    <text evidence="2 8">Belongs to the flavin oxidoreductase frp family.</text>
</comment>
<gene>
    <name evidence="10" type="primary">nfsA</name>
    <name evidence="10" type="ORF">RQP18_09780</name>
</gene>
<protein>
    <recommendedName>
        <fullName evidence="3">NADPH-dependent oxidoreductase</fullName>
    </recommendedName>
</protein>
<evidence type="ECO:0000313" key="11">
    <source>
        <dbReference type="Proteomes" id="UP001455384"/>
    </source>
</evidence>
<dbReference type="InterPro" id="IPR029479">
    <property type="entry name" value="Nitroreductase"/>
</dbReference>
<dbReference type="InterPro" id="IPR000415">
    <property type="entry name" value="Nitroreductase-like"/>
</dbReference>
<evidence type="ECO:0000259" key="9">
    <source>
        <dbReference type="Pfam" id="PF00881"/>
    </source>
</evidence>
<keyword evidence="4 8" id="KW-0285">Flavoprotein</keyword>
<evidence type="ECO:0000256" key="6">
    <source>
        <dbReference type="ARBA" id="ARBA00023002"/>
    </source>
</evidence>
<sequence length="246" mass="28105">MNETINLLQNHSSVRKFENKPIPESHIDVIFKAANQVSSFSLLQVVSIIRITDTNLRQEIMEISGHQPYINEAPEFWIFCSDFNRNHQIAPEIDISYADFLEIGSVDVGLMAQNAMVAAESLGLGGVYIGGVRINIEKLTELLALPKHVVPLVGLCIGYPEEEKAPIKPRLPKDIVMHNNQYEPFSVEDIEEYDEKMKSYYKNRPIKAPFSTRTVKGWSEHINEHLARSYDPNMLEYLNNQGYIKK</sequence>
<dbReference type="Gene3D" id="3.40.109.10">
    <property type="entry name" value="NADH Oxidase"/>
    <property type="match status" value="1"/>
</dbReference>
<dbReference type="CDD" id="cd02146">
    <property type="entry name" value="NfsA-like"/>
    <property type="match status" value="1"/>
</dbReference>
<keyword evidence="6 8" id="KW-0560">Oxidoreductase</keyword>
<evidence type="ECO:0000256" key="2">
    <source>
        <dbReference type="ARBA" id="ARBA00008366"/>
    </source>
</evidence>
<keyword evidence="11" id="KW-1185">Reference proteome</keyword>
<evidence type="ECO:0000256" key="4">
    <source>
        <dbReference type="ARBA" id="ARBA00022630"/>
    </source>
</evidence>
<dbReference type="PIRSF" id="PIRSF005426">
    <property type="entry name" value="Frp"/>
    <property type="match status" value="1"/>
</dbReference>
<proteinExistence type="inferred from homology"/>
<name>A0ABZ3CHK3_9STAP</name>
<dbReference type="InterPro" id="IPR016446">
    <property type="entry name" value="Flavin_OxRdtase_Frp"/>
</dbReference>
<evidence type="ECO:0000256" key="5">
    <source>
        <dbReference type="ARBA" id="ARBA00022643"/>
    </source>
</evidence>
<comment type="cofactor">
    <cofactor evidence="1">
        <name>FMN</name>
        <dbReference type="ChEBI" id="CHEBI:58210"/>
    </cofactor>
</comment>
<dbReference type="PANTHER" id="PTHR43425:SF2">
    <property type="entry name" value="OXYGEN-INSENSITIVE NADPH NITROREDUCTASE"/>
    <property type="match status" value="1"/>
</dbReference>
<keyword evidence="5 8" id="KW-0288">FMN</keyword>
<dbReference type="Proteomes" id="UP001455384">
    <property type="component" value="Chromosome"/>
</dbReference>
<evidence type="ECO:0000256" key="1">
    <source>
        <dbReference type="ARBA" id="ARBA00001917"/>
    </source>
</evidence>
<evidence type="ECO:0000313" key="10">
    <source>
        <dbReference type="EMBL" id="WZX28943.1"/>
    </source>
</evidence>
<organism evidence="10 11">
    <name type="scientific">Salinicoccus bachuensis</name>
    <dbReference type="NCBI Taxonomy" id="3136731"/>
    <lineage>
        <taxon>Bacteria</taxon>
        <taxon>Bacillati</taxon>
        <taxon>Bacillota</taxon>
        <taxon>Bacilli</taxon>
        <taxon>Bacillales</taxon>
        <taxon>Staphylococcaceae</taxon>
        <taxon>Salinicoccus</taxon>
    </lineage>
</organism>
<dbReference type="SUPFAM" id="SSF55469">
    <property type="entry name" value="FMN-dependent nitroreductase-like"/>
    <property type="match status" value="1"/>
</dbReference>
<evidence type="ECO:0000256" key="3">
    <source>
        <dbReference type="ARBA" id="ARBA00018365"/>
    </source>
</evidence>
<dbReference type="PANTHER" id="PTHR43425">
    <property type="entry name" value="OXYGEN-INSENSITIVE NADPH NITROREDUCTASE"/>
    <property type="match status" value="1"/>
</dbReference>